<gene>
    <name evidence="7" type="ORF">F9K91_25135</name>
</gene>
<comment type="caution">
    <text evidence="7">The sequence shown here is derived from an EMBL/GenBank/DDBJ whole genome shotgun (WGS) entry which is preliminary data.</text>
</comment>
<dbReference type="Pfam" id="PF00005">
    <property type="entry name" value="ABC_tran"/>
    <property type="match status" value="1"/>
</dbReference>
<evidence type="ECO:0000256" key="5">
    <source>
        <dbReference type="ARBA" id="ARBA00022840"/>
    </source>
</evidence>
<reference evidence="7 8" key="1">
    <citation type="submission" date="2019-09" db="EMBL/GenBank/DDBJ databases">
        <title>Taxonomic organization of the family Brucellaceae based on a phylogenomic approach.</title>
        <authorList>
            <person name="Leclercq S."/>
            <person name="Cloeckaert A."/>
            <person name="Zygmunt M.S."/>
        </authorList>
    </citation>
    <scope>NUCLEOTIDE SEQUENCE [LARGE SCALE GENOMIC DNA]</scope>
    <source>
        <strain evidence="7 8">LMG 18957</strain>
    </source>
</reference>
<dbReference type="InterPro" id="IPR050683">
    <property type="entry name" value="Bact_Polysacc_Export_ATP-bd"/>
</dbReference>
<dbReference type="SMART" id="SM00382">
    <property type="entry name" value="AAA"/>
    <property type="match status" value="1"/>
</dbReference>
<evidence type="ECO:0000256" key="4">
    <source>
        <dbReference type="ARBA" id="ARBA00022741"/>
    </source>
</evidence>
<dbReference type="PROSITE" id="PS00211">
    <property type="entry name" value="ABC_TRANSPORTER_1"/>
    <property type="match status" value="1"/>
</dbReference>
<dbReference type="InterPro" id="IPR003439">
    <property type="entry name" value="ABC_transporter-like_ATP-bd"/>
</dbReference>
<keyword evidence="4" id="KW-0547">Nucleotide-binding</keyword>
<dbReference type="GO" id="GO:0140359">
    <property type="term" value="F:ABC-type transporter activity"/>
    <property type="evidence" value="ECO:0007669"/>
    <property type="project" value="InterPro"/>
</dbReference>
<dbReference type="EMBL" id="WBWA01000055">
    <property type="protein sequence ID" value="KAB2661320.1"/>
    <property type="molecule type" value="Genomic_DNA"/>
</dbReference>
<dbReference type="RefSeq" id="WP_151679032.1">
    <property type="nucleotide sequence ID" value="NZ_WBWA01000055.1"/>
</dbReference>
<dbReference type="GO" id="GO:0016887">
    <property type="term" value="F:ATP hydrolysis activity"/>
    <property type="evidence" value="ECO:0007669"/>
    <property type="project" value="InterPro"/>
</dbReference>
<accession>A0A833CH64</accession>
<dbReference type="SUPFAM" id="SSF52540">
    <property type="entry name" value="P-loop containing nucleoside triphosphate hydrolases"/>
    <property type="match status" value="1"/>
</dbReference>
<dbReference type="InterPro" id="IPR017871">
    <property type="entry name" value="ABC_transporter-like_CS"/>
</dbReference>
<evidence type="ECO:0000256" key="2">
    <source>
        <dbReference type="ARBA" id="ARBA00005417"/>
    </source>
</evidence>
<dbReference type="AlphaFoldDB" id="A0A833CH64"/>
<dbReference type="CDD" id="cd03220">
    <property type="entry name" value="ABC_KpsT_Wzt"/>
    <property type="match status" value="1"/>
</dbReference>
<dbReference type="Gene3D" id="3.40.50.300">
    <property type="entry name" value="P-loop containing nucleotide triphosphate hydrolases"/>
    <property type="match status" value="1"/>
</dbReference>
<protein>
    <submittedName>
        <fullName evidence="7">ABC transporter ATP-binding protein</fullName>
    </submittedName>
</protein>
<keyword evidence="5 7" id="KW-0067">ATP-binding</keyword>
<name>A0A833CH64_9HYPH</name>
<dbReference type="GO" id="GO:0005524">
    <property type="term" value="F:ATP binding"/>
    <property type="evidence" value="ECO:0007669"/>
    <property type="project" value="UniProtKB-KW"/>
</dbReference>
<keyword evidence="8" id="KW-1185">Reference proteome</keyword>
<comment type="subcellular location">
    <subcellularLocation>
        <location evidence="1">Cell inner membrane</location>
    </subcellularLocation>
</comment>
<feature type="domain" description="ABC transporter" evidence="6">
    <location>
        <begin position="31"/>
        <end position="246"/>
    </location>
</feature>
<dbReference type="GO" id="GO:0005886">
    <property type="term" value="C:plasma membrane"/>
    <property type="evidence" value="ECO:0007669"/>
    <property type="project" value="UniProtKB-SubCell"/>
</dbReference>
<sequence>MSMIKLENVSVEFPIYNASNRSLKNKVINIATGGNVERRNDGLVIIRGLENVSISLHDHDRIGLIGHNGSGKTTLLRVLAGIYTPTQGRAIIQGKCVSLININLGIDPEATGRENIRLRSAMMGIHPRELAKNIEKIEEFSGLGDFLDVPFRTYSSGMKMRLAFATSTAIRPEILIMDEWLSTGDEDFKEQANQRMKELVDATHILILASHSKSLLEKNCNRIIWLEHGKVKMDGSPQEVLSAYFR</sequence>
<keyword evidence="3" id="KW-0813">Transport</keyword>
<dbReference type="Proteomes" id="UP000430843">
    <property type="component" value="Unassembled WGS sequence"/>
</dbReference>
<dbReference type="PANTHER" id="PTHR46743:SF2">
    <property type="entry name" value="TEICHOIC ACIDS EXPORT ATP-BINDING PROTEIN TAGH"/>
    <property type="match status" value="1"/>
</dbReference>
<proteinExistence type="inferred from homology"/>
<evidence type="ECO:0000256" key="3">
    <source>
        <dbReference type="ARBA" id="ARBA00022448"/>
    </source>
</evidence>
<dbReference type="InterPro" id="IPR015860">
    <property type="entry name" value="ABC_transpr_TagH-like"/>
</dbReference>
<dbReference type="InterPro" id="IPR003593">
    <property type="entry name" value="AAA+_ATPase"/>
</dbReference>
<dbReference type="PROSITE" id="PS50893">
    <property type="entry name" value="ABC_TRANSPORTER_2"/>
    <property type="match status" value="1"/>
</dbReference>
<dbReference type="PANTHER" id="PTHR46743">
    <property type="entry name" value="TEICHOIC ACIDS EXPORT ATP-BINDING PROTEIN TAGH"/>
    <property type="match status" value="1"/>
</dbReference>
<evidence type="ECO:0000313" key="7">
    <source>
        <dbReference type="EMBL" id="KAB2661320.1"/>
    </source>
</evidence>
<organism evidence="7 8">
    <name type="scientific">Brucella tritici</name>
    <dbReference type="NCBI Taxonomy" id="94626"/>
    <lineage>
        <taxon>Bacteria</taxon>
        <taxon>Pseudomonadati</taxon>
        <taxon>Pseudomonadota</taxon>
        <taxon>Alphaproteobacteria</taxon>
        <taxon>Hyphomicrobiales</taxon>
        <taxon>Brucellaceae</taxon>
        <taxon>Brucella/Ochrobactrum group</taxon>
        <taxon>Brucella</taxon>
    </lineage>
</organism>
<evidence type="ECO:0000259" key="6">
    <source>
        <dbReference type="PROSITE" id="PS50893"/>
    </source>
</evidence>
<evidence type="ECO:0000313" key="8">
    <source>
        <dbReference type="Proteomes" id="UP000430843"/>
    </source>
</evidence>
<evidence type="ECO:0000256" key="1">
    <source>
        <dbReference type="ARBA" id="ARBA00004533"/>
    </source>
</evidence>
<comment type="similarity">
    <text evidence="2">Belongs to the ABC transporter superfamily.</text>
</comment>
<dbReference type="InterPro" id="IPR027417">
    <property type="entry name" value="P-loop_NTPase"/>
</dbReference>